<dbReference type="Pfam" id="PF18562">
    <property type="entry name" value="CIDR1_gamma"/>
    <property type="match status" value="1"/>
</dbReference>
<gene>
    <name evidence="8" type="ORF">PFNF135_02415</name>
</gene>
<dbReference type="EMBL" id="KI926045">
    <property type="protein sequence ID" value="ETW42940.1"/>
    <property type="molecule type" value="Genomic_DNA"/>
</dbReference>
<proteinExistence type="predicted"/>
<dbReference type="InterPro" id="IPR042202">
    <property type="entry name" value="Duffy-ag-bd_sf"/>
</dbReference>
<name>W4IIL2_PLAFA</name>
<feature type="domain" description="Duffy-binding-like" evidence="2">
    <location>
        <begin position="562"/>
        <end position="706"/>
    </location>
</feature>
<dbReference type="InterPro" id="IPR054595">
    <property type="entry name" value="DBL_C"/>
</dbReference>
<feature type="domain" description="Duffy-binding-like" evidence="7">
    <location>
        <begin position="304"/>
        <end position="451"/>
    </location>
</feature>
<dbReference type="FunFam" id="1.20.1310.20:FF:000003">
    <property type="entry name" value="Erythrocyte membrane protein 1, PfEMP1"/>
    <property type="match status" value="2"/>
</dbReference>
<evidence type="ECO:0000313" key="8">
    <source>
        <dbReference type="EMBL" id="ETW42940.1"/>
    </source>
</evidence>
<dbReference type="Gene3D" id="1.20.58.1930">
    <property type="match status" value="1"/>
</dbReference>
<feature type="region of interest" description="Disordered" evidence="1">
    <location>
        <begin position="715"/>
        <end position="744"/>
    </location>
</feature>
<feature type="domain" description="Duffy-binding-like" evidence="7">
    <location>
        <begin position="1798"/>
        <end position="1919"/>
    </location>
</feature>
<feature type="domain" description="Duffy-antigen binding" evidence="3">
    <location>
        <begin position="1610"/>
        <end position="1794"/>
    </location>
</feature>
<dbReference type="GO" id="GO:0046789">
    <property type="term" value="F:host cell surface receptor binding"/>
    <property type="evidence" value="ECO:0007669"/>
    <property type="project" value="InterPro"/>
</dbReference>
<dbReference type="SUPFAM" id="SSF140924">
    <property type="entry name" value="Duffy binding domain-like"/>
    <property type="match status" value="6"/>
</dbReference>
<dbReference type="Proteomes" id="UP000019114">
    <property type="component" value="Unassembled WGS sequence"/>
</dbReference>
<dbReference type="OrthoDB" id="379071at2759"/>
<dbReference type="InterPro" id="IPR004258">
    <property type="entry name" value="DBL"/>
</dbReference>
<dbReference type="Gene3D" id="1.20.1310.20">
    <property type="entry name" value="Duffy-antigen binding domain"/>
    <property type="match status" value="5"/>
</dbReference>
<dbReference type="FunFam" id="1.20.58.1930:FF:000001">
    <property type="entry name" value="Erythrocyte membrane protein 1, PfEMP1"/>
    <property type="match status" value="1"/>
</dbReference>
<dbReference type="Gene3D" id="1.20.58.830">
    <property type="match status" value="5"/>
</dbReference>
<dbReference type="Pfam" id="PF15445">
    <property type="entry name" value="ATS"/>
    <property type="match status" value="1"/>
</dbReference>
<dbReference type="Pfam" id="PF05424">
    <property type="entry name" value="Duffy_binding"/>
    <property type="match status" value="5"/>
</dbReference>
<feature type="domain" description="Duffy-antigen binding" evidence="3">
    <location>
        <begin position="798"/>
        <end position="980"/>
    </location>
</feature>
<evidence type="ECO:0000256" key="1">
    <source>
        <dbReference type="SAM" id="MobiDB-lite"/>
    </source>
</evidence>
<evidence type="ECO:0000259" key="4">
    <source>
        <dbReference type="Pfam" id="PF15445"/>
    </source>
</evidence>
<feature type="domain" description="Duffy-antigen binding" evidence="3">
    <location>
        <begin position="2015"/>
        <end position="2162"/>
    </location>
</feature>
<feature type="domain" description="Duffy-antigen binding" evidence="3">
    <location>
        <begin position="122"/>
        <end position="300"/>
    </location>
</feature>
<dbReference type="Pfam" id="PF22672">
    <property type="entry name" value="DBL_C"/>
    <property type="match status" value="2"/>
</dbReference>
<dbReference type="Gene3D" id="1.10.1900.40">
    <property type="entry name" value="Acidic terminal segments, variant surface antigen of PfEMP1"/>
    <property type="match status" value="2"/>
</dbReference>
<organism evidence="8 9">
    <name type="scientific">Plasmodium falciparum NF135/5.C10</name>
    <dbReference type="NCBI Taxonomy" id="1036726"/>
    <lineage>
        <taxon>Eukaryota</taxon>
        <taxon>Sar</taxon>
        <taxon>Alveolata</taxon>
        <taxon>Apicomplexa</taxon>
        <taxon>Aconoidasida</taxon>
        <taxon>Haemosporida</taxon>
        <taxon>Plasmodiidae</taxon>
        <taxon>Plasmodium</taxon>
        <taxon>Plasmodium (Laverania)</taxon>
    </lineage>
</organism>
<sequence>MASRKGVTIENKLSARDVLEKIGLQIYNQEKEKVYPYERELKGILSNARFVDQLRRELKMESSGESDSCRLDHLFHTNINTGYNEGRKPCYDRNAERFSNEGEAECGSDKIRVTGKKSDGTACAPFRRQNLCDRNLEYLINKNTNTTHDLLGNVLVTAKYEGESIVEKHPHKDTSEVCTALARSFADIGDIVRGKDMFKPNSDDKVEKGLQVVFGKINDNLKEKGITDYDNDPNYYKLREAWWKANRDQVWKAITCKAPQDANYFRKESDGSNLFSNNGPCGRNEINVPTNLDYVPQFLRWYDEWAEDFCRIRNHKLQKVKDTCQGYNNSGYRIYCSGDGEDCTNILKQNFNIVSDLKCPNCAISCKSYEQWLKKKQGEFNKQIKKYEKEINNIASNSDTSYDKKVYKNLKTNYPLDTNFVEILKEAPYCNNNNVDGIIDFNKPEVTFSSSTYCASCPVFGVICKNGTCTKVNEDEWCKMKGIVSQNIKNKEGPINVDVLVTDDRVDEIPKELENVCKATGVFKGIRKDQRSCNYLCNLDVCDLNNTNNNKHIEKRISIRVLFKRWLEFFFKDYSKLKKKLNSCTNNGKESICINKCKKKCECVGKWVEEKRKEWEKVRKRYFSQYNVGYLQQSYTVKSFLGQNIFSGDIQNVLNEDETLEKLQDSDGCIKPHNSKEETCDKNDVVYILINRLKKKIDDCKTQHDDRTNQICCDELPENTENDDDEEEEGKKKKNSNHLQVTKEKNEVDDNKFLDLCKEVKEYIEDNNTQKSIQHKCNTKGDGNWNDSTTKIDRNHIGAHMPPRRKSLCIRELRYLVEIGGNKKIDDYQKAFVKCASIETYLLWQKYKRTNRLGEDKLKDGDIPKDFLRIMYYTYGDYRDIFLGTDISNDVNIKNISKKVKALIEGNTSKATGHKGENHNSNLQSSWDEHKRDIWKGMLCGLTYDIKPEDQKKNIRKMLNNKYKYPCDLETFSKKPQFFRWFMEWSDDYCRNYKKQLDILQKACSEVDCKVKDKQKKKECKTACEKFNKFVNEWKDQYKKQKDKFDSEKMKKENKGTYKDFVNKQAYEYLNDNCLGRKCECIGNVSEDNINKIEKIPSGFDTPPKDYVNQCSCAPNESACDNDELPRGRSEHQMECKDLNNNGDSDRTTIHEIKKKDLVGEHSRLQIVNFKPLYFPPRVKQLCLKHIWNLNGLVDESKFVKELQKDAYNEAKQLYQYYEKDGKDFIYTTDTKETDKDIRNHTIENMKRSYADYADLIKGKTKYKLYDKYNHINSIIERVVNSDSSTSGKEKKRETFWEKYRADVWNAMLCGYKEASESVNMEQNTCELPKTEETDQFIRWFTEWAENFCIYKKLQAEKMKQSCNFTDCNKALDEDKIKCHALCKKYKNWIEEKQHQYKNQKQVYEDEYKKISKNNKDAHEFLKEQCKNTCDCISNNISGDNNDNVFEEYPKDAKEACKCPPVPGSSNKGSPFGDIFNIKNYIRKRPCPKNNSTDIIRHSEENKYGTKYKNSTLSHMSCIEKAAYKMKEFDEKNIQDIYDKLKGDDSKFNSDCKLVDKTIIQKGGFKEINEDELKKTFSSNNYSCENENIKRFEIEQTWNCNNINRKQLNICLPPRRQHICIKRIKQMSRRDINSKDDLLKEVMEAAKDEGIDILKKLKTERSTEFYKICDAMKYSFADIGDIIRGKDMWDNNHNEDGLQVRLKNIFWNIYSRLESKEKKKYKNDLAYFYKLRSDWWNANRKVIWKAMTCVAPENAYIIKRRFDGGDIENLILPYAKCGRDTDPPVVDYIPQRLRWMSEWSEYFCNVLNKEIDEMNNQCKDCEMSRRCNDDSEGGKCKKCKEQCQIFKELVSKWKNQFDKQSMKYMELYNKASTNITKQNSSAPERGYRRNHRRRGYDDDTNVQLFLKKVIENNECKVESLGKYLDKTSHCGNYNFNYDNTPGSNRSNAFEITPEKFKKACKCKIPNPLEKCPNEENKNVCTRFDKVYSCTSLSFKNDLSEWNNSGVKNKENDNNGVLVPPRRRNLCINLFSKKDYKMKDENDFKEDLLNAAFSQGKLLGKKYSNYSNEAYEAMKFSYADYSDIVKGTDMMNDLKKLNKELNTLLKETEKGDISVDRKTWWDDNKNVVWNAMLCGYKTENENQQLNSSWCNVPDDDYIDQFLRWLTEWAQQYCKEKLIKAHIINTKCKDIVEGRKHKSMVDITDVECKRLFIDYEEWFRYRYNQWKGLSEKYIKIKKSKNSGVNIPSEECAASYVTKHCNGCICNLRDMEDIHKNINNQNELMKEMINIIKFDTDQYRTQLQNISNSMEINPKSVKTAVDTTKDIVSYGLAGTMGVAAIGLQAGDFLGKKIQDLYNEFMKPVEKKLDTSSKNLNIYEDPNIMVPAGIGVALTLGLLLFKMRRKAKRQVDMIRILQMSQNEYGIPTTKSPNKYVPYGSQRYKGKTYIYMEGDSDSGHYYEDTTDITSSESEYEEMDINDIYVPGSPKYKTLIEVVLEPSKSNGNTPSKGDGNTLGDDMVGTTIFTDEEWSELKHDFISGILENEQKDLPKNNISGNTPMNTQPNTLYFDNPDEKPFITSIHDRDLYTGEEISYNIHMSTNSMDDPKYVSNNVYSGIDLINDTLGGEPIDIYDEVLKRKENELFGTNYKKNTSNNNVAKLTNSDPIDNQLNLFHTWLDRHRNICENWGKKEDILNKLKEQWNKEKDGGNVPNDNKTLNTDVSFEIDMDDPKGKKEFTNMDTILDDMEDDIYYDVNDDEKPSTDDIPMDHNKVDVPKKVHVEMKILNNTSNGSLEPEFPISDVWNI</sequence>
<reference evidence="8 9" key="2">
    <citation type="submission" date="2013-02" db="EMBL/GenBank/DDBJ databases">
        <title>The Genome Sequence of Plasmodium falciparum NF135/5.C10.</title>
        <authorList>
            <consortium name="The Broad Institute Genome Sequencing Platform"/>
            <consortium name="The Broad Institute Genome Sequencing Center for Infectious Disease"/>
            <person name="Neafsey D."/>
            <person name="Cheeseman I."/>
            <person name="Volkman S."/>
            <person name="Adams J."/>
            <person name="Walker B."/>
            <person name="Young S.K."/>
            <person name="Zeng Q."/>
            <person name="Gargeya S."/>
            <person name="Fitzgerald M."/>
            <person name="Haas B."/>
            <person name="Abouelleil A."/>
            <person name="Alvarado L."/>
            <person name="Arachchi H.M."/>
            <person name="Berlin A.M."/>
            <person name="Chapman S.B."/>
            <person name="Dewar J."/>
            <person name="Goldberg J."/>
            <person name="Griggs A."/>
            <person name="Gujja S."/>
            <person name="Hansen M."/>
            <person name="Howarth C."/>
            <person name="Imamovic A."/>
            <person name="Larimer J."/>
            <person name="McCowan C."/>
            <person name="Murphy C."/>
            <person name="Neiman D."/>
            <person name="Pearson M."/>
            <person name="Priest M."/>
            <person name="Roberts A."/>
            <person name="Saif S."/>
            <person name="Shea T."/>
            <person name="Sisk P."/>
            <person name="Sykes S."/>
            <person name="Wortman J."/>
            <person name="Nusbaum C."/>
            <person name="Birren B."/>
        </authorList>
    </citation>
    <scope>NUCLEOTIDE SEQUENCE [LARGE SCALE GENOMIC DNA]</scope>
    <source>
        <strain evidence="8 9">NF135/5.C10</strain>
    </source>
</reference>
<feature type="domain" description="Duffy-antigen binding" evidence="3">
    <location>
        <begin position="1174"/>
        <end position="1331"/>
    </location>
</feature>
<evidence type="ECO:0000259" key="6">
    <source>
        <dbReference type="Pfam" id="PF18562"/>
    </source>
</evidence>
<dbReference type="InterPro" id="IPR041480">
    <property type="entry name" value="CIDR1_gamma"/>
</dbReference>
<feature type="compositionally biased region" description="Acidic residues" evidence="1">
    <location>
        <begin position="715"/>
        <end position="728"/>
    </location>
</feature>
<dbReference type="InterPro" id="IPR029211">
    <property type="entry name" value="PfEMP1_ATS"/>
</dbReference>
<evidence type="ECO:0000259" key="7">
    <source>
        <dbReference type="Pfam" id="PF22672"/>
    </source>
</evidence>
<reference evidence="8 9" key="1">
    <citation type="submission" date="2013-02" db="EMBL/GenBank/DDBJ databases">
        <title>The Genome Annotation of Plasmodium falciparum NF135/5.C10.</title>
        <authorList>
            <consortium name="The Broad Institute Genome Sequencing Platform"/>
            <consortium name="The Broad Institute Genome Sequencing Center for Infectious Disease"/>
            <person name="Neafsey D."/>
            <person name="Hoffman S."/>
            <person name="Volkman S."/>
            <person name="Rosenthal P."/>
            <person name="Walker B."/>
            <person name="Young S.K."/>
            <person name="Zeng Q."/>
            <person name="Gargeya S."/>
            <person name="Fitzgerald M."/>
            <person name="Haas B."/>
            <person name="Abouelleil A."/>
            <person name="Allen A.W."/>
            <person name="Alvarado L."/>
            <person name="Arachchi H.M."/>
            <person name="Berlin A.M."/>
            <person name="Chapman S.B."/>
            <person name="Gainer-Dewar J."/>
            <person name="Goldberg J."/>
            <person name="Griggs A."/>
            <person name="Gujja S."/>
            <person name="Hansen M."/>
            <person name="Howarth C."/>
            <person name="Imamovic A."/>
            <person name="Ireland A."/>
            <person name="Larimer J."/>
            <person name="McCowan C."/>
            <person name="Murphy C."/>
            <person name="Pearson M."/>
            <person name="Poon T.W."/>
            <person name="Priest M."/>
            <person name="Roberts A."/>
            <person name="Saif S."/>
            <person name="Shea T."/>
            <person name="Sisk P."/>
            <person name="Sykes S."/>
            <person name="Wortman J."/>
            <person name="Nusbaum C."/>
            <person name="Birren B."/>
        </authorList>
    </citation>
    <scope>NUCLEOTIDE SEQUENCE [LARGE SCALE GENOMIC DNA]</scope>
    <source>
        <strain evidence="8 9">NF135/5.C10</strain>
    </source>
</reference>
<feature type="domain" description="Plasmodium falciparum erythrocyte membrane protein-1 N-terminal segment" evidence="5">
    <location>
        <begin position="14"/>
        <end position="49"/>
    </location>
</feature>
<dbReference type="FunFam" id="1.10.1900.40:FF:000001">
    <property type="entry name" value="Erythrocyte membrane protein 1"/>
    <property type="match status" value="1"/>
</dbReference>
<dbReference type="Pfam" id="PF15447">
    <property type="entry name" value="NTS"/>
    <property type="match status" value="1"/>
</dbReference>
<protein>
    <recommendedName>
        <fullName evidence="10">Erythrocyte membrane protein 1</fullName>
    </recommendedName>
</protein>
<dbReference type="InterPro" id="IPR044932">
    <property type="entry name" value="PfEMP1_ATS_sf"/>
</dbReference>
<dbReference type="InterPro" id="IPR029210">
    <property type="entry name" value="PfEMP1_NTS"/>
</dbReference>
<dbReference type="Pfam" id="PF03011">
    <property type="entry name" value="PFEMP"/>
    <property type="match status" value="1"/>
</dbReference>
<evidence type="ECO:0000259" key="2">
    <source>
        <dbReference type="Pfam" id="PF03011"/>
    </source>
</evidence>
<evidence type="ECO:0008006" key="10">
    <source>
        <dbReference type="Google" id="ProtNLM"/>
    </source>
</evidence>
<accession>W4IIL2</accession>
<evidence type="ECO:0000259" key="3">
    <source>
        <dbReference type="Pfam" id="PF05424"/>
    </source>
</evidence>
<evidence type="ECO:0000259" key="5">
    <source>
        <dbReference type="Pfam" id="PF15447"/>
    </source>
</evidence>
<dbReference type="InterPro" id="IPR008602">
    <property type="entry name" value="Duffy-antigen-binding"/>
</dbReference>
<feature type="domain" description="Cysteine-rich interdomain region 1 gamma" evidence="6">
    <location>
        <begin position="496"/>
        <end position="546"/>
    </location>
</feature>
<evidence type="ECO:0000313" key="9">
    <source>
        <dbReference type="Proteomes" id="UP000019114"/>
    </source>
</evidence>
<feature type="domain" description="Plasmodium falciparum erythrocyte membrane protein 1 acidic terminal segment" evidence="4">
    <location>
        <begin position="2382"/>
        <end position="2802"/>
    </location>
</feature>
<dbReference type="GO" id="GO:0016020">
    <property type="term" value="C:membrane"/>
    <property type="evidence" value="ECO:0007669"/>
    <property type="project" value="InterPro"/>
</dbReference>